<keyword evidence="4" id="KW-1185">Reference proteome</keyword>
<sequence>MSSTISWFGARPHHSRSRPEKPGKTHYSFSMETKTKPGTRFISYTPDHFGYSKPSSISFNSESGDSRLCSLRKNSSRERRESVAVDDLPSSRDLVVRQQDADQQELESLRRELRDAQTQIRRQEIQLFRLQLNRYADHQYPDTVIAREYQSFLLGLKQAAWSICDIMDYDVDGLCLAIRGMVDLEDTVGEENTSSQLVILMSLIQSPSYSKAFHRSAVAMVVFLSLERWAFSPRNISVSISPREDQSCDSSFNQIFQWLLSDVQNDYASDPGSVARLKHAEEWRLDTVLCISRAQSAAQGRDLRKQKIIQELCQLFPSRDDSPQVQSVLDPLVDSAIALARFLQEQKSIYHFVRPRGRFDPESMRIEKSLPVDLLHYQRDNAEVRVCIYPSLVKIISSSPFIFHVSQGNAICGPVSDSEMVDKELVLMSPRRRQTT</sequence>
<dbReference type="AlphaFoldDB" id="A0A5N6ZFA2"/>
<proteinExistence type="predicted"/>
<protein>
    <submittedName>
        <fullName evidence="3">Uncharacterized protein</fullName>
    </submittedName>
</protein>
<name>A0A5N6ZFA2_9EURO</name>
<accession>A0A5N6ZFA2</accession>
<feature type="coiled-coil region" evidence="1">
    <location>
        <begin position="96"/>
        <end position="133"/>
    </location>
</feature>
<reference evidence="4" key="1">
    <citation type="submission" date="2019-04" db="EMBL/GenBank/DDBJ databases">
        <title>Friends and foes A comparative genomics studyof 23 Aspergillus species from section Flavi.</title>
        <authorList>
            <consortium name="DOE Joint Genome Institute"/>
            <person name="Kjaerbolling I."/>
            <person name="Vesth T."/>
            <person name="Frisvad J.C."/>
            <person name="Nybo J.L."/>
            <person name="Theobald S."/>
            <person name="Kildgaard S."/>
            <person name="Isbrandt T."/>
            <person name="Kuo A."/>
            <person name="Sato A."/>
            <person name="Lyhne E.K."/>
            <person name="Kogle M.E."/>
            <person name="Wiebenga A."/>
            <person name="Kun R.S."/>
            <person name="Lubbers R.J."/>
            <person name="Makela M.R."/>
            <person name="Barry K."/>
            <person name="Chovatia M."/>
            <person name="Clum A."/>
            <person name="Daum C."/>
            <person name="Haridas S."/>
            <person name="He G."/>
            <person name="LaButti K."/>
            <person name="Lipzen A."/>
            <person name="Mondo S."/>
            <person name="Riley R."/>
            <person name="Salamov A."/>
            <person name="Simmons B.A."/>
            <person name="Magnuson J.K."/>
            <person name="Henrissat B."/>
            <person name="Mortensen U.H."/>
            <person name="Larsen T.O."/>
            <person name="Devries R.P."/>
            <person name="Grigoriev I.V."/>
            <person name="Machida M."/>
            <person name="Baker S.E."/>
            <person name="Andersen M.R."/>
        </authorList>
    </citation>
    <scope>NUCLEOTIDE SEQUENCE [LARGE SCALE GENOMIC DNA]</scope>
    <source>
        <strain evidence="4">CBS 553.77</strain>
    </source>
</reference>
<organism evidence="3 4">
    <name type="scientific">Aspergillus coremiiformis</name>
    <dbReference type="NCBI Taxonomy" id="138285"/>
    <lineage>
        <taxon>Eukaryota</taxon>
        <taxon>Fungi</taxon>
        <taxon>Dikarya</taxon>
        <taxon>Ascomycota</taxon>
        <taxon>Pezizomycotina</taxon>
        <taxon>Eurotiomycetes</taxon>
        <taxon>Eurotiomycetidae</taxon>
        <taxon>Eurotiales</taxon>
        <taxon>Aspergillaceae</taxon>
        <taxon>Aspergillus</taxon>
        <taxon>Aspergillus subgen. Circumdati</taxon>
    </lineage>
</organism>
<evidence type="ECO:0000313" key="4">
    <source>
        <dbReference type="Proteomes" id="UP000327118"/>
    </source>
</evidence>
<evidence type="ECO:0000256" key="1">
    <source>
        <dbReference type="SAM" id="Coils"/>
    </source>
</evidence>
<keyword evidence="1" id="KW-0175">Coiled coil</keyword>
<evidence type="ECO:0000256" key="2">
    <source>
        <dbReference type="SAM" id="MobiDB-lite"/>
    </source>
</evidence>
<dbReference type="OrthoDB" id="4495970at2759"/>
<evidence type="ECO:0000313" key="3">
    <source>
        <dbReference type="EMBL" id="KAE8356068.1"/>
    </source>
</evidence>
<feature type="region of interest" description="Disordered" evidence="2">
    <location>
        <begin position="1"/>
        <end position="40"/>
    </location>
</feature>
<gene>
    <name evidence="3" type="ORF">BDV28DRAFT_145567</name>
</gene>
<dbReference type="Proteomes" id="UP000327118">
    <property type="component" value="Unassembled WGS sequence"/>
</dbReference>
<dbReference type="EMBL" id="ML739043">
    <property type="protein sequence ID" value="KAE8356068.1"/>
    <property type="molecule type" value="Genomic_DNA"/>
</dbReference>